<protein>
    <submittedName>
        <fullName evidence="3">Fatty acyl-CoA reductase</fullName>
        <ecNumber evidence="3">1.2.1.-</ecNumber>
    </submittedName>
</protein>
<accession>A0A0M2HGA0</accession>
<dbReference type="SUPFAM" id="SSF51735">
    <property type="entry name" value="NAD(P)-binding Rossmann-fold domains"/>
    <property type="match status" value="1"/>
</dbReference>
<dbReference type="OrthoDB" id="4577644at2"/>
<dbReference type="PANTHER" id="PTHR24320">
    <property type="entry name" value="RETINOL DEHYDROGENASE"/>
    <property type="match status" value="1"/>
</dbReference>
<dbReference type="Proteomes" id="UP000034098">
    <property type="component" value="Unassembled WGS sequence"/>
</dbReference>
<organism evidence="3 4">
    <name type="scientific">Microbacterium trichothecenolyticum</name>
    <name type="common">Aureobacterium trichothecenolyticum</name>
    <dbReference type="NCBI Taxonomy" id="69370"/>
    <lineage>
        <taxon>Bacteria</taxon>
        <taxon>Bacillati</taxon>
        <taxon>Actinomycetota</taxon>
        <taxon>Actinomycetes</taxon>
        <taxon>Micrococcales</taxon>
        <taxon>Microbacteriaceae</taxon>
        <taxon>Microbacterium</taxon>
    </lineage>
</organism>
<dbReference type="InterPro" id="IPR002347">
    <property type="entry name" value="SDR_fam"/>
</dbReference>
<dbReference type="InterPro" id="IPR036291">
    <property type="entry name" value="NAD(P)-bd_dom_sf"/>
</dbReference>
<dbReference type="GO" id="GO:0016491">
    <property type="term" value="F:oxidoreductase activity"/>
    <property type="evidence" value="ECO:0007669"/>
    <property type="project" value="UniProtKB-KW"/>
</dbReference>
<dbReference type="NCBIfam" id="NF004513">
    <property type="entry name" value="PRK05854.1"/>
    <property type="match status" value="1"/>
</dbReference>
<name>A0A0M2HGA0_MICTR</name>
<dbReference type="EMBL" id="JYJA01000013">
    <property type="protein sequence ID" value="KJL45680.1"/>
    <property type="molecule type" value="Genomic_DNA"/>
</dbReference>
<proteinExistence type="inferred from homology"/>
<dbReference type="EC" id="1.2.1.-" evidence="3"/>
<dbReference type="PRINTS" id="PR00081">
    <property type="entry name" value="GDHRDH"/>
</dbReference>
<comment type="similarity">
    <text evidence="1">Belongs to the short-chain dehydrogenases/reductases (SDR) family.</text>
</comment>
<dbReference type="PATRIC" id="fig|69370.6.peg.98"/>
<dbReference type="AlphaFoldDB" id="A0A0M2HGA0"/>
<dbReference type="PANTHER" id="PTHR24320:SF148">
    <property type="entry name" value="NAD(P)-BINDING ROSSMANN-FOLD SUPERFAMILY PROTEIN"/>
    <property type="match status" value="1"/>
</dbReference>
<evidence type="ECO:0000256" key="2">
    <source>
        <dbReference type="ARBA" id="ARBA00023002"/>
    </source>
</evidence>
<gene>
    <name evidence="3" type="primary">acr1_1</name>
    <name evidence="3" type="ORF">RS82_00094</name>
</gene>
<dbReference type="Pfam" id="PF00106">
    <property type="entry name" value="adh_short"/>
    <property type="match status" value="1"/>
</dbReference>
<evidence type="ECO:0000313" key="3">
    <source>
        <dbReference type="EMBL" id="KJL45680.1"/>
    </source>
</evidence>
<evidence type="ECO:0000313" key="4">
    <source>
        <dbReference type="Proteomes" id="UP000034098"/>
    </source>
</evidence>
<comment type="caution">
    <text evidence="3">The sequence shown here is derived from an EMBL/GenBank/DDBJ whole genome shotgun (WGS) entry which is preliminary data.</text>
</comment>
<dbReference type="Gene3D" id="3.40.50.720">
    <property type="entry name" value="NAD(P)-binding Rossmann-like Domain"/>
    <property type="match status" value="1"/>
</dbReference>
<keyword evidence="4" id="KW-1185">Reference proteome</keyword>
<sequence length="315" mass="33287">MPTPLDISVPDLTGKLALVTGASDGVGLEIAARLARAGADVLMPVRNPQKGEAAATQIRQQTGAHSIRVLPLDLASLDSVGALAARLNDEGRPIDLLIANAGVMNPPTRQLSADGFELQLATNHLGHFALVAQLLPLLVEAKAYITSQVSIAADQGAVNWDDPNWEHGYDPMTAYSSSKIAFGLFAMQLQRKSDAAGWGIRSTLSHPGITPTNLLAAQPGMGRSADTTAVKFIRAMSRRGILFGTPASAALSAVYAATSPDARGGHLYGPRGFRRLSGLPAEQPMYSRLRGEADARRVWELSEQLTGVRVATPGR</sequence>
<reference evidence="3 4" key="1">
    <citation type="submission" date="2015-02" db="EMBL/GenBank/DDBJ databases">
        <title>Draft genome sequences of ten Microbacterium spp. with emphasis on heavy metal contaminated environments.</title>
        <authorList>
            <person name="Corretto E."/>
        </authorList>
    </citation>
    <scope>NUCLEOTIDE SEQUENCE [LARGE SCALE GENOMIC DNA]</scope>
    <source>
        <strain evidence="3 4">DSM 8608</strain>
    </source>
</reference>
<evidence type="ECO:0000256" key="1">
    <source>
        <dbReference type="ARBA" id="ARBA00006484"/>
    </source>
</evidence>
<keyword evidence="2 3" id="KW-0560">Oxidoreductase</keyword>
<dbReference type="RefSeq" id="WP_045296142.1">
    <property type="nucleotide sequence ID" value="NZ_JYJA01000013.1"/>
</dbReference>